<keyword evidence="1" id="KW-0378">Hydrolase</keyword>
<feature type="signal peptide" evidence="2">
    <location>
        <begin position="1"/>
        <end position="21"/>
    </location>
</feature>
<evidence type="ECO:0000313" key="5">
    <source>
        <dbReference type="Proteomes" id="UP000178602"/>
    </source>
</evidence>
<keyword evidence="2" id="KW-0732">Signal</keyword>
<proteinExistence type="predicted"/>
<dbReference type="InterPro" id="IPR050695">
    <property type="entry name" value="N-acetylmuramoyl_amidase_3"/>
</dbReference>
<name>A0A1F4T647_UNCSA</name>
<dbReference type="SUPFAM" id="SSF53187">
    <property type="entry name" value="Zn-dependent exopeptidases"/>
    <property type="match status" value="1"/>
</dbReference>
<evidence type="ECO:0000259" key="3">
    <source>
        <dbReference type="SMART" id="SM00646"/>
    </source>
</evidence>
<dbReference type="AlphaFoldDB" id="A0A1F4T647"/>
<feature type="domain" description="MurNAc-LAA" evidence="3">
    <location>
        <begin position="233"/>
        <end position="341"/>
    </location>
</feature>
<dbReference type="InterPro" id="IPR002508">
    <property type="entry name" value="MurNAc-LAA_cat"/>
</dbReference>
<gene>
    <name evidence="4" type="ORF">A3K49_04840</name>
</gene>
<protein>
    <recommendedName>
        <fullName evidence="3">MurNAc-LAA domain-containing protein</fullName>
    </recommendedName>
</protein>
<dbReference type="GO" id="GO:0030288">
    <property type="term" value="C:outer membrane-bounded periplasmic space"/>
    <property type="evidence" value="ECO:0007669"/>
    <property type="project" value="TreeGrafter"/>
</dbReference>
<dbReference type="GO" id="GO:0009253">
    <property type="term" value="P:peptidoglycan catabolic process"/>
    <property type="evidence" value="ECO:0007669"/>
    <property type="project" value="InterPro"/>
</dbReference>
<feature type="chain" id="PRO_5009514485" description="MurNAc-LAA domain-containing protein" evidence="2">
    <location>
        <begin position="22"/>
        <end position="349"/>
    </location>
</feature>
<dbReference type="EMBL" id="MEUG01000001">
    <property type="protein sequence ID" value="OGC28291.1"/>
    <property type="molecule type" value="Genomic_DNA"/>
</dbReference>
<dbReference type="PANTHER" id="PTHR30404">
    <property type="entry name" value="N-ACETYLMURAMOYL-L-ALANINE AMIDASE"/>
    <property type="match status" value="1"/>
</dbReference>
<dbReference type="Gene3D" id="3.40.630.40">
    <property type="entry name" value="Zn-dependent exopeptidases"/>
    <property type="match status" value="1"/>
</dbReference>
<evidence type="ECO:0000256" key="2">
    <source>
        <dbReference type="SAM" id="SignalP"/>
    </source>
</evidence>
<dbReference type="SMART" id="SM00646">
    <property type="entry name" value="Ami_3"/>
    <property type="match status" value="1"/>
</dbReference>
<organism evidence="4 5">
    <name type="scientific">candidate division WOR-1 bacterium RIFOXYC12_FULL_54_18</name>
    <dbReference type="NCBI Taxonomy" id="1802584"/>
    <lineage>
        <taxon>Bacteria</taxon>
        <taxon>Bacillati</taxon>
        <taxon>Saganbacteria</taxon>
    </lineage>
</organism>
<dbReference type="GO" id="GO:0008745">
    <property type="term" value="F:N-acetylmuramoyl-L-alanine amidase activity"/>
    <property type="evidence" value="ECO:0007669"/>
    <property type="project" value="InterPro"/>
</dbReference>
<evidence type="ECO:0000313" key="4">
    <source>
        <dbReference type="EMBL" id="OGC28291.1"/>
    </source>
</evidence>
<dbReference type="Proteomes" id="UP000178602">
    <property type="component" value="Unassembled WGS sequence"/>
</dbReference>
<dbReference type="PANTHER" id="PTHR30404:SF0">
    <property type="entry name" value="N-ACETYLMURAMOYL-L-ALANINE AMIDASE AMIC"/>
    <property type="match status" value="1"/>
</dbReference>
<evidence type="ECO:0000256" key="1">
    <source>
        <dbReference type="ARBA" id="ARBA00022801"/>
    </source>
</evidence>
<dbReference type="CDD" id="cd02696">
    <property type="entry name" value="MurNAc-LAA"/>
    <property type="match status" value="1"/>
</dbReference>
<accession>A0A1F4T647</accession>
<reference evidence="4 5" key="1">
    <citation type="journal article" date="2016" name="Nat. Commun.">
        <title>Thousands of microbial genomes shed light on interconnected biogeochemical processes in an aquifer system.</title>
        <authorList>
            <person name="Anantharaman K."/>
            <person name="Brown C.T."/>
            <person name="Hug L.A."/>
            <person name="Sharon I."/>
            <person name="Castelle C.J."/>
            <person name="Probst A.J."/>
            <person name="Thomas B.C."/>
            <person name="Singh A."/>
            <person name="Wilkins M.J."/>
            <person name="Karaoz U."/>
            <person name="Brodie E.L."/>
            <person name="Williams K.H."/>
            <person name="Hubbard S.S."/>
            <person name="Banfield J.F."/>
        </authorList>
    </citation>
    <scope>NUCLEOTIDE SEQUENCE [LARGE SCALE GENOMIC DNA]</scope>
</reference>
<comment type="caution">
    <text evidence="4">The sequence shown here is derived from an EMBL/GenBank/DDBJ whole genome shotgun (WGS) entry which is preliminary data.</text>
</comment>
<dbReference type="Pfam" id="PF01520">
    <property type="entry name" value="Amidase_3"/>
    <property type="match status" value="1"/>
</dbReference>
<sequence length="349" mass="38807">MGKFFLTVFLLFLTFSSSSLAAPAAITNIEAIRDRGIDYLDIYTSGWSEAKGLLLERTLYIDFPGAIKSSNIIISKGKSKRIGNFYVTQKDRNTARLTVHLKKDVDYDIINVFGRNKTVIEIYDRSDTAYSDQYSWEAKNTKPKFARLKPVKLSPVLPSTIHKAGKGPLHGKTIILDPGHGGGDPGATSCNGVQEKYLTLSTARRAARLLREAGGTVYLTRNEDRRSSLSEVAAFANKTRADIFISIHYNSTKDQGIKGTETYYYNPISRRLAGTMHEALVRGLGRKDRGLRRVRFFIVKHASIPAVLLEPCYLSNGGEANLARSAEFEELVAGSILKGVELYFRNSPR</sequence>